<dbReference type="eggNOG" id="KOG0333">
    <property type="taxonomic scope" value="Eukaryota"/>
</dbReference>
<evidence type="ECO:0000256" key="1">
    <source>
        <dbReference type="ARBA" id="ARBA00012552"/>
    </source>
</evidence>
<organism evidence="10 11">
    <name type="scientific">Candida maltosa (strain Xu316)</name>
    <name type="common">Yeast</name>
    <dbReference type="NCBI Taxonomy" id="1245528"/>
    <lineage>
        <taxon>Eukaryota</taxon>
        <taxon>Fungi</taxon>
        <taxon>Dikarya</taxon>
        <taxon>Ascomycota</taxon>
        <taxon>Saccharomycotina</taxon>
        <taxon>Pichiomycetes</taxon>
        <taxon>Debaryomycetaceae</taxon>
        <taxon>Candida/Lodderomyces clade</taxon>
        <taxon>Candida</taxon>
    </lineage>
</organism>
<dbReference type="AlphaFoldDB" id="M3K4R4"/>
<dbReference type="STRING" id="1245528.M3K4R4"/>
<dbReference type="InterPro" id="IPR000629">
    <property type="entry name" value="RNA-helicase_DEAD-box_CS"/>
</dbReference>
<dbReference type="GO" id="GO:0003724">
    <property type="term" value="F:RNA helicase activity"/>
    <property type="evidence" value="ECO:0007669"/>
    <property type="project" value="UniProtKB-EC"/>
</dbReference>
<dbReference type="Proteomes" id="UP000011777">
    <property type="component" value="Unassembled WGS sequence"/>
</dbReference>
<name>M3K4R4_CANMX</name>
<dbReference type="EC" id="3.6.4.13" evidence="1"/>
<keyword evidence="11" id="KW-1185">Reference proteome</keyword>
<evidence type="ECO:0000256" key="2">
    <source>
        <dbReference type="ARBA" id="ARBA00022741"/>
    </source>
</evidence>
<dbReference type="Pfam" id="PF00271">
    <property type="entry name" value="Helicase_C"/>
    <property type="match status" value="1"/>
</dbReference>
<evidence type="ECO:0000256" key="7">
    <source>
        <dbReference type="SAM" id="MobiDB-lite"/>
    </source>
</evidence>
<dbReference type="GO" id="GO:0003676">
    <property type="term" value="F:nucleic acid binding"/>
    <property type="evidence" value="ECO:0007669"/>
    <property type="project" value="InterPro"/>
</dbReference>
<feature type="compositionally biased region" description="Basic and acidic residues" evidence="7">
    <location>
        <begin position="1"/>
        <end position="16"/>
    </location>
</feature>
<keyword evidence="5 6" id="KW-0067">ATP-binding</keyword>
<evidence type="ECO:0000313" key="11">
    <source>
        <dbReference type="Proteomes" id="UP000011777"/>
    </source>
</evidence>
<keyword evidence="2 6" id="KW-0547">Nucleotide-binding</keyword>
<dbReference type="SUPFAM" id="SSF52540">
    <property type="entry name" value="P-loop containing nucleoside triphosphate hydrolases"/>
    <property type="match status" value="1"/>
</dbReference>
<comment type="similarity">
    <text evidence="6">Belongs to the DEAD box helicase family.</text>
</comment>
<dbReference type="InterPro" id="IPR011545">
    <property type="entry name" value="DEAD/DEAH_box_helicase_dom"/>
</dbReference>
<evidence type="ECO:0000256" key="4">
    <source>
        <dbReference type="ARBA" id="ARBA00022806"/>
    </source>
</evidence>
<dbReference type="PROSITE" id="PS00039">
    <property type="entry name" value="DEAD_ATP_HELICASE"/>
    <property type="match status" value="1"/>
</dbReference>
<dbReference type="PANTHER" id="PTHR47958">
    <property type="entry name" value="ATP-DEPENDENT RNA HELICASE DBP3"/>
    <property type="match status" value="1"/>
</dbReference>
<dbReference type="OrthoDB" id="196131at2759"/>
<accession>M3K4R4</accession>
<dbReference type="InterPro" id="IPR001650">
    <property type="entry name" value="Helicase_C-like"/>
</dbReference>
<comment type="caution">
    <text evidence="10">The sequence shown here is derived from an EMBL/GenBank/DDBJ whole genome shotgun (WGS) entry which is preliminary data.</text>
</comment>
<dbReference type="InterPro" id="IPR027417">
    <property type="entry name" value="P-loop_NTPase"/>
</dbReference>
<dbReference type="SMART" id="SM00490">
    <property type="entry name" value="HELICc"/>
    <property type="match status" value="1"/>
</dbReference>
<evidence type="ECO:0000256" key="3">
    <source>
        <dbReference type="ARBA" id="ARBA00022801"/>
    </source>
</evidence>
<evidence type="ECO:0000256" key="6">
    <source>
        <dbReference type="RuleBase" id="RU000492"/>
    </source>
</evidence>
<gene>
    <name evidence="10" type="ORF">G210_5433</name>
</gene>
<evidence type="ECO:0000259" key="9">
    <source>
        <dbReference type="PROSITE" id="PS51194"/>
    </source>
</evidence>
<dbReference type="Pfam" id="PF00270">
    <property type="entry name" value="DEAD"/>
    <property type="match status" value="1"/>
</dbReference>
<dbReference type="HOGENOM" id="CLU_003041_11_4_1"/>
<dbReference type="GO" id="GO:0016787">
    <property type="term" value="F:hydrolase activity"/>
    <property type="evidence" value="ECO:0007669"/>
    <property type="project" value="UniProtKB-KW"/>
</dbReference>
<keyword evidence="3 6" id="KW-0378">Hydrolase</keyword>
<dbReference type="EMBL" id="AOGT01000508">
    <property type="protein sequence ID" value="EMG49739.1"/>
    <property type="molecule type" value="Genomic_DNA"/>
</dbReference>
<dbReference type="InterPro" id="IPR014001">
    <property type="entry name" value="Helicase_ATP-bd"/>
</dbReference>
<evidence type="ECO:0000259" key="8">
    <source>
        <dbReference type="PROSITE" id="PS51192"/>
    </source>
</evidence>
<dbReference type="CDD" id="cd18787">
    <property type="entry name" value="SF2_C_DEAD"/>
    <property type="match status" value="1"/>
</dbReference>
<evidence type="ECO:0000313" key="10">
    <source>
        <dbReference type="EMBL" id="EMG49739.1"/>
    </source>
</evidence>
<dbReference type="Gene3D" id="3.40.50.300">
    <property type="entry name" value="P-loop containing nucleotide triphosphate hydrolases"/>
    <property type="match status" value="2"/>
</dbReference>
<dbReference type="PROSITE" id="PS51192">
    <property type="entry name" value="HELICASE_ATP_BIND_1"/>
    <property type="match status" value="1"/>
</dbReference>
<dbReference type="OMA" id="IFINYKR"/>
<feature type="domain" description="Helicase ATP-binding" evidence="8">
    <location>
        <begin position="200"/>
        <end position="396"/>
    </location>
</feature>
<protein>
    <recommendedName>
        <fullName evidence="1">RNA helicase</fullName>
        <ecNumber evidence="1">3.6.4.13</ecNumber>
    </recommendedName>
</protein>
<feature type="domain" description="Helicase C-terminal" evidence="9">
    <location>
        <begin position="423"/>
        <end position="575"/>
    </location>
</feature>
<proteinExistence type="inferred from homology"/>
<feature type="compositionally biased region" description="Acidic residues" evidence="7">
    <location>
        <begin position="100"/>
        <end position="110"/>
    </location>
</feature>
<sequence>MSKRPISIDELLKDDTDSLIPKFIPKSKRTTEKLPVVKKPTDLQPPTKIKPTPKRDESTTTVIQNDSLRPLKKQKQQNKRFQFDWNENDDTASDFTPLIDNEEDDNDNDDPLFKTNENLSVTTSTHWRHKPLNEMTDRDWRIFKEDFNISTKGKNLPFPLRAWSEEQQQDSSGVRIDRRVVSILTNLGFNDPTSIQRASIPISLTKRDVIGVAETGSGKTLAFLVPLFHYILNIDENYCRYEKIKNHPLGLILAPTRELAIQISKEAENFCRALGLRVVSIIGGHRYQDTLNDVEQGVDIVVATPGRLVDSIERKLIDLSHCYYLIMDEADRMIDMGFEKDLTKVLNHLPDAKKLQESIDGRIFHLEKRSTMMFTATISPPIEKITQKYLIDPGYVYIGGAGEAMDNIHQTFEYMPSETTETTKDNKLLKTINDHRHHTPHSLIIIFANFKHVCDSISQELLNNDLDNVVIHGSKSQEAREDAIAKFKNHESPILIATDVAARGIDVPNVTLVINFQMVKKFDEYIHRIGRTGRAGKSGKSVTFISEQDSDVFIPLKKFLKKGGKRVPDWLYNYKPPPPPPSVST</sequence>
<dbReference type="SMART" id="SM00487">
    <property type="entry name" value="DEXDc"/>
    <property type="match status" value="1"/>
</dbReference>
<feature type="region of interest" description="Disordered" evidence="7">
    <location>
        <begin position="1"/>
        <end position="116"/>
    </location>
</feature>
<reference evidence="10 11" key="1">
    <citation type="submission" date="2013-02" db="EMBL/GenBank/DDBJ databases">
        <title>Genome sequence of Candida maltosa Xu316, a potential industrial strain for xylitol and ethanol production.</title>
        <authorList>
            <person name="Yu J."/>
            <person name="Wang Q."/>
            <person name="Geng X."/>
            <person name="Bao W."/>
            <person name="He P."/>
            <person name="Cai J."/>
        </authorList>
    </citation>
    <scope>NUCLEOTIDE SEQUENCE [LARGE SCALE GENOMIC DNA]</scope>
    <source>
        <strain evidence="11">Xu316</strain>
    </source>
</reference>
<dbReference type="PROSITE" id="PS51194">
    <property type="entry name" value="HELICASE_CTER"/>
    <property type="match status" value="1"/>
</dbReference>
<dbReference type="GO" id="GO:0005524">
    <property type="term" value="F:ATP binding"/>
    <property type="evidence" value="ECO:0007669"/>
    <property type="project" value="UniProtKB-KW"/>
</dbReference>
<keyword evidence="4 6" id="KW-0347">Helicase</keyword>
<evidence type="ECO:0000256" key="5">
    <source>
        <dbReference type="ARBA" id="ARBA00022840"/>
    </source>
</evidence>